<reference evidence="9" key="1">
    <citation type="submission" date="2011-09" db="EMBL/GenBank/DDBJ databases">
        <title>Complete sequence of Halovivax ruber XH-70.</title>
        <authorList>
            <consortium name="US DOE Joint Genome Institute"/>
            <person name="Lucas S."/>
            <person name="Han J."/>
            <person name="Lapidus A."/>
            <person name="Cheng J.-F."/>
            <person name="Goodwin L."/>
            <person name="Pitluck S."/>
            <person name="Peters L."/>
            <person name="Mikhailova N."/>
            <person name="Davenport K."/>
            <person name="Detter J.C."/>
            <person name="Han C."/>
            <person name="Tapia R."/>
            <person name="Land M."/>
            <person name="Hauser L."/>
            <person name="Kyrpides N."/>
            <person name="Ivanova N."/>
            <person name="Pagani I."/>
            <person name="Sproer C."/>
            <person name="Anderson I."/>
            <person name="Woyke T."/>
        </authorList>
    </citation>
    <scope>NUCLEOTIDE SEQUENCE</scope>
    <source>
        <strain evidence="9">XH-70</strain>
    </source>
</reference>
<feature type="active site" evidence="7">
    <location>
        <position position="319"/>
    </location>
</feature>
<dbReference type="InterPro" id="IPR002020">
    <property type="entry name" value="Citrate_synthase"/>
</dbReference>
<dbReference type="PRINTS" id="PR00143">
    <property type="entry name" value="CITRTSNTHASE"/>
</dbReference>
<name>L0IE77_HALRX</name>
<evidence type="ECO:0000256" key="4">
    <source>
        <dbReference type="ARBA" id="ARBA00022679"/>
    </source>
</evidence>
<dbReference type="AlphaFoldDB" id="L0IE77"/>
<dbReference type="GO" id="GO:0036440">
    <property type="term" value="F:citrate synthase activity"/>
    <property type="evidence" value="ECO:0007669"/>
    <property type="project" value="UniProtKB-EC"/>
</dbReference>
<feature type="active site" evidence="7">
    <location>
        <position position="264"/>
    </location>
</feature>
<dbReference type="KEGG" id="hru:Halru_2562"/>
<evidence type="ECO:0000256" key="5">
    <source>
        <dbReference type="ARBA" id="ARBA00049288"/>
    </source>
</evidence>
<evidence type="ECO:0000313" key="10">
    <source>
        <dbReference type="Proteomes" id="UP000010846"/>
    </source>
</evidence>
<evidence type="ECO:0000256" key="3">
    <source>
        <dbReference type="ARBA" id="ARBA00022532"/>
    </source>
</evidence>
<dbReference type="eggNOG" id="arCOG04237">
    <property type="taxonomic scope" value="Archaea"/>
</dbReference>
<dbReference type="UniPathway" id="UPA00223"/>
<dbReference type="RefSeq" id="WP_015301742.1">
    <property type="nucleotide sequence ID" value="NC_019964.1"/>
</dbReference>
<evidence type="ECO:0000313" key="9">
    <source>
        <dbReference type="EMBL" id="AGB17143.1"/>
    </source>
</evidence>
<comment type="similarity">
    <text evidence="2 6 8">Belongs to the citrate synthase family.</text>
</comment>
<dbReference type="HOGENOM" id="CLU_025068_2_1_2"/>
<evidence type="ECO:0000256" key="1">
    <source>
        <dbReference type="ARBA" id="ARBA00005163"/>
    </source>
</evidence>
<dbReference type="SUPFAM" id="SSF48256">
    <property type="entry name" value="Citrate synthase"/>
    <property type="match status" value="1"/>
</dbReference>
<sequence length="382" mass="42038">MADELTKGLEGVLAAESELSSIDGDAGRLIYRGYDIEDLAAEASFEEVLFLLWRGHLPTRDELDEFTAAMADERTIDDAVEETIRSLAAADEEPMAAMRTAVSMLSATDGDADAPADDREAARRKARRIVAKTPTILAAYDRVRQGESPIDPDPDLGLAANFLYMLTGEEPDEVAAETFDQALILHADHGLNASTFTAMVVGSTMADMYAAVTAGVGALSGPLHGGANQDVMEVMFEIDESDLDPREWVQRATDEGRRIPGFGHRVYNVKDPRAKILQVRSEELAANGDDTWCEITTTIEDYLSEEKGLVEKGIAPNVDFYSGSVYYQLGIPIDMYTPIFAMSRTGGWTAHVLEYQADNRLIRPRGRYIGPEEREYVPIDER</sequence>
<dbReference type="Pfam" id="PF00285">
    <property type="entry name" value="Citrate_synt"/>
    <property type="match status" value="1"/>
</dbReference>
<dbReference type="InterPro" id="IPR036969">
    <property type="entry name" value="Citrate_synthase_sf"/>
</dbReference>
<dbReference type="InterPro" id="IPR016143">
    <property type="entry name" value="Citrate_synth-like_sm_a-sub"/>
</dbReference>
<gene>
    <name evidence="9" type="ordered locus">Halru_2562</name>
</gene>
<comment type="catalytic activity">
    <reaction evidence="5 6">
        <text>oxaloacetate + acetyl-CoA + H2O = citrate + CoA + H(+)</text>
        <dbReference type="Rhea" id="RHEA:16845"/>
        <dbReference type="ChEBI" id="CHEBI:15377"/>
        <dbReference type="ChEBI" id="CHEBI:15378"/>
        <dbReference type="ChEBI" id="CHEBI:16452"/>
        <dbReference type="ChEBI" id="CHEBI:16947"/>
        <dbReference type="ChEBI" id="CHEBI:57287"/>
        <dbReference type="ChEBI" id="CHEBI:57288"/>
        <dbReference type="EC" id="2.3.3.16"/>
    </reaction>
</comment>
<dbReference type="OrthoDB" id="21302at2157"/>
<dbReference type="InterPro" id="IPR016142">
    <property type="entry name" value="Citrate_synth-like_lrg_a-sub"/>
</dbReference>
<keyword evidence="10" id="KW-1185">Reference proteome</keyword>
<dbReference type="PANTHER" id="PTHR11739:SF4">
    <property type="entry name" value="CITRATE SYNTHASE, PEROXISOMAL"/>
    <property type="match status" value="1"/>
</dbReference>
<dbReference type="GO" id="GO:0006099">
    <property type="term" value="P:tricarboxylic acid cycle"/>
    <property type="evidence" value="ECO:0007669"/>
    <property type="project" value="UniProtKB-UniPathway"/>
</dbReference>
<dbReference type="InterPro" id="IPR054872">
    <property type="entry name" value="Cit_synth_Halo_CitZ"/>
</dbReference>
<proteinExistence type="inferred from homology"/>
<comment type="pathway">
    <text evidence="1">Carbohydrate metabolism; tricarboxylic acid cycle.</text>
</comment>
<dbReference type="EC" id="2.3.3.16" evidence="6"/>
<dbReference type="InterPro" id="IPR024176">
    <property type="entry name" value="Citrate_synthase_bac-typ"/>
</dbReference>
<accession>L0IE77</accession>
<evidence type="ECO:0000256" key="8">
    <source>
        <dbReference type="RuleBase" id="RU000441"/>
    </source>
</evidence>
<dbReference type="PIRSF" id="PIRSF001369">
    <property type="entry name" value="Citrate_synth"/>
    <property type="match status" value="1"/>
</dbReference>
<dbReference type="GeneID" id="14377099"/>
<keyword evidence="3" id="KW-0816">Tricarboxylic acid cycle</keyword>
<dbReference type="Gene3D" id="1.10.580.10">
    <property type="entry name" value="Citrate Synthase, domain 1"/>
    <property type="match status" value="1"/>
</dbReference>
<dbReference type="PANTHER" id="PTHR11739">
    <property type="entry name" value="CITRATE SYNTHASE"/>
    <property type="match status" value="1"/>
</dbReference>
<dbReference type="Proteomes" id="UP000010846">
    <property type="component" value="Chromosome"/>
</dbReference>
<evidence type="ECO:0000256" key="2">
    <source>
        <dbReference type="ARBA" id="ARBA00010566"/>
    </source>
</evidence>
<dbReference type="EMBL" id="CP003050">
    <property type="protein sequence ID" value="AGB17143.1"/>
    <property type="molecule type" value="Genomic_DNA"/>
</dbReference>
<keyword evidence="4 6" id="KW-0808">Transferase</keyword>
<evidence type="ECO:0000256" key="6">
    <source>
        <dbReference type="PIRNR" id="PIRNR001369"/>
    </source>
</evidence>
<protein>
    <recommendedName>
        <fullName evidence="6 8">Citrate synthase</fullName>
        <ecNumber evidence="6">2.3.3.16</ecNumber>
    </recommendedName>
</protein>
<dbReference type="STRING" id="797302.Halru_2562"/>
<dbReference type="NCBIfam" id="NF041301">
    <property type="entry name" value="Cit_synth_Halo_CitZ"/>
    <property type="match status" value="1"/>
</dbReference>
<dbReference type="Gene3D" id="1.10.230.10">
    <property type="entry name" value="Cytochrome P450-Terp, domain 2"/>
    <property type="match status" value="1"/>
</dbReference>
<dbReference type="GO" id="GO:0005975">
    <property type="term" value="P:carbohydrate metabolic process"/>
    <property type="evidence" value="ECO:0007669"/>
    <property type="project" value="TreeGrafter"/>
</dbReference>
<evidence type="ECO:0000256" key="7">
    <source>
        <dbReference type="PIRSR" id="PIRSR001369-1"/>
    </source>
</evidence>
<organism evidence="9 10">
    <name type="scientific">Halovivax ruber (strain DSM 18193 / JCM 13892 / XH-70)</name>
    <dbReference type="NCBI Taxonomy" id="797302"/>
    <lineage>
        <taxon>Archaea</taxon>
        <taxon>Methanobacteriati</taxon>
        <taxon>Methanobacteriota</taxon>
        <taxon>Stenosarchaea group</taxon>
        <taxon>Halobacteria</taxon>
        <taxon>Halobacteriales</taxon>
        <taxon>Natrialbaceae</taxon>
        <taxon>Halovivax</taxon>
    </lineage>
</organism>
<dbReference type="GO" id="GO:0005829">
    <property type="term" value="C:cytosol"/>
    <property type="evidence" value="ECO:0007669"/>
    <property type="project" value="TreeGrafter"/>
</dbReference>
<dbReference type="NCBIfam" id="TIGR01800">
    <property type="entry name" value="cit_synth_II"/>
    <property type="match status" value="1"/>
</dbReference>
<dbReference type="InterPro" id="IPR011278">
    <property type="entry name" value="2-MeCitrate/Citrate_synth_II"/>
</dbReference>